<name>A0A5B9WEU9_9BACT</name>
<evidence type="ECO:0000313" key="3">
    <source>
        <dbReference type="Proteomes" id="UP000324233"/>
    </source>
</evidence>
<dbReference type="EMBL" id="CP042997">
    <property type="protein sequence ID" value="QEH39176.1"/>
    <property type="molecule type" value="Genomic_DNA"/>
</dbReference>
<evidence type="ECO:0000313" key="2">
    <source>
        <dbReference type="EMBL" id="QEH39176.1"/>
    </source>
</evidence>
<gene>
    <name evidence="2" type="ORF">OJF2_77880</name>
</gene>
<protein>
    <submittedName>
        <fullName evidence="2">Uncharacterized protein</fullName>
    </submittedName>
</protein>
<dbReference type="KEGG" id="agv:OJF2_77880"/>
<sequence length="90" mass="10161">MDLKSVLSEIQTWPVEERMRLVEEVRGGMPNQGSKSETAEDRDRDPGRGPMATSSGLIGAMREDADLLEQVTEDIMESRRNRTLRQMPDA</sequence>
<feature type="compositionally biased region" description="Basic and acidic residues" evidence="1">
    <location>
        <begin position="37"/>
        <end position="47"/>
    </location>
</feature>
<accession>A0A5B9WEU9</accession>
<keyword evidence="3" id="KW-1185">Reference proteome</keyword>
<organism evidence="2 3">
    <name type="scientific">Aquisphaera giovannonii</name>
    <dbReference type="NCBI Taxonomy" id="406548"/>
    <lineage>
        <taxon>Bacteria</taxon>
        <taxon>Pseudomonadati</taxon>
        <taxon>Planctomycetota</taxon>
        <taxon>Planctomycetia</taxon>
        <taxon>Isosphaerales</taxon>
        <taxon>Isosphaeraceae</taxon>
        <taxon>Aquisphaera</taxon>
    </lineage>
</organism>
<feature type="region of interest" description="Disordered" evidence="1">
    <location>
        <begin position="23"/>
        <end position="62"/>
    </location>
</feature>
<dbReference type="RefSeq" id="WP_148598518.1">
    <property type="nucleotide sequence ID" value="NZ_CP042997.1"/>
</dbReference>
<proteinExistence type="predicted"/>
<reference evidence="2 3" key="1">
    <citation type="submission" date="2019-08" db="EMBL/GenBank/DDBJ databases">
        <title>Deep-cultivation of Planctomycetes and their phenomic and genomic characterization uncovers novel biology.</title>
        <authorList>
            <person name="Wiegand S."/>
            <person name="Jogler M."/>
            <person name="Boedeker C."/>
            <person name="Pinto D."/>
            <person name="Vollmers J."/>
            <person name="Rivas-Marin E."/>
            <person name="Kohn T."/>
            <person name="Peeters S.H."/>
            <person name="Heuer A."/>
            <person name="Rast P."/>
            <person name="Oberbeckmann S."/>
            <person name="Bunk B."/>
            <person name="Jeske O."/>
            <person name="Meyerdierks A."/>
            <person name="Storesund J.E."/>
            <person name="Kallscheuer N."/>
            <person name="Luecker S."/>
            <person name="Lage O.M."/>
            <person name="Pohl T."/>
            <person name="Merkel B.J."/>
            <person name="Hornburger P."/>
            <person name="Mueller R.-W."/>
            <person name="Bruemmer F."/>
            <person name="Labrenz M."/>
            <person name="Spormann A.M."/>
            <person name="Op den Camp H."/>
            <person name="Overmann J."/>
            <person name="Amann R."/>
            <person name="Jetten M.S.M."/>
            <person name="Mascher T."/>
            <person name="Medema M.H."/>
            <person name="Devos D.P."/>
            <person name="Kaster A.-K."/>
            <person name="Ovreas L."/>
            <person name="Rohde M."/>
            <person name="Galperin M.Y."/>
            <person name="Jogler C."/>
        </authorList>
    </citation>
    <scope>NUCLEOTIDE SEQUENCE [LARGE SCALE GENOMIC DNA]</scope>
    <source>
        <strain evidence="2 3">OJF2</strain>
    </source>
</reference>
<dbReference type="AlphaFoldDB" id="A0A5B9WEU9"/>
<evidence type="ECO:0000256" key="1">
    <source>
        <dbReference type="SAM" id="MobiDB-lite"/>
    </source>
</evidence>
<dbReference type="Proteomes" id="UP000324233">
    <property type="component" value="Chromosome"/>
</dbReference>